<accession>A0A0U5FHZ8</accession>
<reference evidence="1 3" key="1">
    <citation type="submission" date="2014-09" db="EMBL/GenBank/DDBJ databases">
        <authorList>
            <person name="Regsiter A."/>
        </authorList>
    </citation>
    <scope>NUCLEOTIDE SEQUENCE [LARGE SCALE GENOMIC DNA]</scope>
</reference>
<name>A0A0U5FHZ8_XANCI</name>
<gene>
    <name evidence="2" type="ORF">GUH15_03320</name>
    <name evidence="1" type="ORF">XAC3562_620106</name>
</gene>
<dbReference type="KEGG" id="xcw:J162_03128"/>
<dbReference type="AlphaFoldDB" id="A0A0U5FHZ8"/>
<keyword evidence="3" id="KW-1185">Reference proteome</keyword>
<evidence type="ECO:0000313" key="3">
    <source>
        <dbReference type="Proteomes" id="UP000052230"/>
    </source>
</evidence>
<dbReference type="RefSeq" id="WP_003487823.1">
    <property type="nucleotide sequence ID" value="NZ_CAVLHM010000028.1"/>
</dbReference>
<protein>
    <submittedName>
        <fullName evidence="2">EF-hand domain-containing protein</fullName>
    </submittedName>
</protein>
<reference evidence="2" key="2">
    <citation type="submission" date="2020-01" db="EMBL/GenBank/DDBJ databases">
        <authorList>
            <person name="Richard D."/>
        </authorList>
    </citation>
    <scope>NUCLEOTIDE SEQUENCE</scope>
    <source>
        <strain evidence="2">JP541</strain>
    </source>
</reference>
<dbReference type="KEGG" id="xcf:J172_03140"/>
<proteinExistence type="predicted"/>
<dbReference type="Proteomes" id="UP000653002">
    <property type="component" value="Unassembled WGS sequence"/>
</dbReference>
<evidence type="ECO:0000313" key="1">
    <source>
        <dbReference type="EMBL" id="CEG17444.1"/>
    </source>
</evidence>
<dbReference type="KEGG" id="xcu:J159_03124"/>
<dbReference type="KEGG" id="xcm:J164_03124"/>
<dbReference type="PATRIC" id="fig|434928.28.peg.3225"/>
<organism evidence="1 3">
    <name type="scientific">Xanthomonas citri pv. citri</name>
    <dbReference type="NCBI Taxonomy" id="611301"/>
    <lineage>
        <taxon>Bacteria</taxon>
        <taxon>Pseudomonadati</taxon>
        <taxon>Pseudomonadota</taxon>
        <taxon>Gammaproteobacteria</taxon>
        <taxon>Lysobacterales</taxon>
        <taxon>Lysobacteraceae</taxon>
        <taxon>Xanthomonas</taxon>
    </lineage>
</organism>
<dbReference type="OMA" id="RVDCRTE"/>
<dbReference type="KEGG" id="xcn:J169_03147"/>
<dbReference type="GeneID" id="66912039"/>
<evidence type="ECO:0000313" key="2">
    <source>
        <dbReference type="EMBL" id="MBD4335122.1"/>
    </source>
</evidence>
<dbReference type="EMBL" id="JAABFR010000150">
    <property type="protein sequence ID" value="MBD4335122.1"/>
    <property type="molecule type" value="Genomic_DNA"/>
</dbReference>
<dbReference type="EMBL" id="CCXZ01000158">
    <property type="protein sequence ID" value="CEG17444.1"/>
    <property type="molecule type" value="Genomic_DNA"/>
</dbReference>
<dbReference type="KEGG" id="xcr:J163_03124"/>
<comment type="caution">
    <text evidence="1">The sequence shown here is derived from an EMBL/GenBank/DDBJ whole genome shotgun (WGS) entry which is preliminary data.</text>
</comment>
<dbReference type="Proteomes" id="UP000052230">
    <property type="component" value="Unassembled WGS sequence"/>
</dbReference>
<sequence>MILRGRFTTRRKILLGVIVLILAWLTYAWSVGMAITQGVEFKDMDWNNDGTASREEIAQSFYAVAVKKTVEGKRRCDLFYWRKNDQQIRVDCRTVFTTGDDKAAAKPEG</sequence>